<dbReference type="PROSITE" id="PS51450">
    <property type="entry name" value="LRR"/>
    <property type="match status" value="1"/>
</dbReference>
<evidence type="ECO:0000313" key="7">
    <source>
        <dbReference type="Proteomes" id="UP001497482"/>
    </source>
</evidence>
<dbReference type="Gene3D" id="2.60.120.920">
    <property type="match status" value="1"/>
</dbReference>
<evidence type="ECO:0000256" key="2">
    <source>
        <dbReference type="ARBA" id="ARBA00022737"/>
    </source>
</evidence>
<dbReference type="InterPro" id="IPR001611">
    <property type="entry name" value="Leu-rich_rpt"/>
</dbReference>
<dbReference type="PROSITE" id="PS50188">
    <property type="entry name" value="B302_SPRY"/>
    <property type="match status" value="1"/>
</dbReference>
<dbReference type="SMART" id="SM00368">
    <property type="entry name" value="LRR_RI"/>
    <property type="match status" value="5"/>
</dbReference>
<evidence type="ECO:0000313" key="6">
    <source>
        <dbReference type="EMBL" id="CAL1612061.1"/>
    </source>
</evidence>
<feature type="region of interest" description="Disordered" evidence="3">
    <location>
        <begin position="28"/>
        <end position="82"/>
    </location>
</feature>
<dbReference type="InterPro" id="IPR003879">
    <property type="entry name" value="Butyrophylin_SPRY"/>
</dbReference>
<evidence type="ECO:0000256" key="3">
    <source>
        <dbReference type="SAM" id="MobiDB-lite"/>
    </source>
</evidence>
<dbReference type="SUPFAM" id="SSF52047">
    <property type="entry name" value="RNI-like"/>
    <property type="match status" value="1"/>
</dbReference>
<evidence type="ECO:0000256" key="1">
    <source>
        <dbReference type="ARBA" id="ARBA00022614"/>
    </source>
</evidence>
<dbReference type="SMART" id="SM00449">
    <property type="entry name" value="SPRY"/>
    <property type="match status" value="1"/>
</dbReference>
<dbReference type="Proteomes" id="UP001497482">
    <property type="component" value="Chromosome 7"/>
</dbReference>
<feature type="domain" description="B30.2/SPRY" evidence="5">
    <location>
        <begin position="504"/>
        <end position="696"/>
    </location>
</feature>
<dbReference type="SMART" id="SM00589">
    <property type="entry name" value="PRY"/>
    <property type="match status" value="1"/>
</dbReference>
<dbReference type="Pfam" id="PF13516">
    <property type="entry name" value="LRR_6"/>
    <property type="match status" value="3"/>
</dbReference>
<keyword evidence="4" id="KW-0732">Signal</keyword>
<dbReference type="PRINTS" id="PR01407">
    <property type="entry name" value="BUTYPHLNCDUF"/>
</dbReference>
<dbReference type="AlphaFoldDB" id="A0AAV2MG74"/>
<keyword evidence="2" id="KW-0677">Repeat</keyword>
<dbReference type="PANTHER" id="PTHR24106">
    <property type="entry name" value="NACHT, LRR AND CARD DOMAINS-CONTAINING"/>
    <property type="match status" value="1"/>
</dbReference>
<evidence type="ECO:0000259" key="5">
    <source>
        <dbReference type="PROSITE" id="PS50188"/>
    </source>
</evidence>
<sequence>MFPLPHCLASLILVSLWIEKKSTRTMSHPEEEEAPFMDRSRSCSQCSDSSRNNPEKTDSSTQTPAPQKKRRRRSVTSADPEKSYDLQSVFSSKSKDSLAFKTTTASPVNAESCVSVSDSIDSKEIVLDLKKDISQAISVSGVSVSDSIDSKDIFVNFKKNSAQASAESAVSVSDSIDSKDLDVNFKKDSKNEPHDHLKESCLGEVDVPSAFQEIHDYVNSELKTFERLVSEDCFYDNNLNELHFEEENKPRRFVLDLALHMLKKMNLEPLAETLENRLLAPVCRCQIKSQLKSNWITAKVMNYILRTGEGQLPQTLTELYIHFLVVQAKSTKVLLSGYRLDSSGCEALASVLGSQCRLRELDLSHNLLQDSGTLKLCEGLKSPACALQTLRLNFCRLSASSCEALASVLVSETNRLKELDLSNNDVLDSGVETLSSALMSPHCKLETLRLSGCQVSKSGCASLISALKSEGRRLKELDLSYNHPGEAEAKKLNDLFNDPQMKLSLQHGGEERLQGGFKKYAHPIVFDINTAHKQIQFSDDNRTISLAVKQLYLDHSERFDNWKQVMCTEGLRGRRYWEVEFTGDVYIAATYKSLKRKGRGDESCFGKNSQSWSLGCTETETFSVLHKNRRLSFKQKPSTRVGVYLDWEGGALCFYDTSSDQKTHLHTYRETFTEEVYPAFRIKTQPTNSSVTLCTI</sequence>
<feature type="signal peptide" evidence="4">
    <location>
        <begin position="1"/>
        <end position="22"/>
    </location>
</feature>
<protein>
    <recommendedName>
        <fullName evidence="5">B30.2/SPRY domain-containing protein</fullName>
    </recommendedName>
</protein>
<dbReference type="InterPro" id="IPR043136">
    <property type="entry name" value="B30.2/SPRY_sf"/>
</dbReference>
<dbReference type="InterPro" id="IPR003877">
    <property type="entry name" value="SPRY_dom"/>
</dbReference>
<dbReference type="InterPro" id="IPR006574">
    <property type="entry name" value="PRY"/>
</dbReference>
<keyword evidence="7" id="KW-1185">Reference proteome</keyword>
<dbReference type="InterPro" id="IPR051261">
    <property type="entry name" value="NLR"/>
</dbReference>
<dbReference type="EMBL" id="OZ035829">
    <property type="protein sequence ID" value="CAL1612061.1"/>
    <property type="molecule type" value="Genomic_DNA"/>
</dbReference>
<name>A0AAV2MG74_KNICA</name>
<dbReference type="InterPro" id="IPR032675">
    <property type="entry name" value="LRR_dom_sf"/>
</dbReference>
<dbReference type="InterPro" id="IPR001870">
    <property type="entry name" value="B30.2/SPRY"/>
</dbReference>
<dbReference type="Pfam" id="PF13765">
    <property type="entry name" value="PRY"/>
    <property type="match status" value="1"/>
</dbReference>
<gene>
    <name evidence="6" type="ORF">KC01_LOCUS38430</name>
</gene>
<accession>A0AAV2MG74</accession>
<proteinExistence type="predicted"/>
<keyword evidence="1" id="KW-0433">Leucine-rich repeat</keyword>
<dbReference type="InterPro" id="IPR013320">
    <property type="entry name" value="ConA-like_dom_sf"/>
</dbReference>
<feature type="compositionally biased region" description="Low complexity" evidence="3">
    <location>
        <begin position="42"/>
        <end position="51"/>
    </location>
</feature>
<dbReference type="Pfam" id="PF00622">
    <property type="entry name" value="SPRY"/>
    <property type="match status" value="1"/>
</dbReference>
<evidence type="ECO:0000256" key="4">
    <source>
        <dbReference type="SAM" id="SignalP"/>
    </source>
</evidence>
<feature type="chain" id="PRO_5044022055" description="B30.2/SPRY domain-containing protein" evidence="4">
    <location>
        <begin position="23"/>
        <end position="696"/>
    </location>
</feature>
<reference evidence="6 7" key="1">
    <citation type="submission" date="2024-04" db="EMBL/GenBank/DDBJ databases">
        <authorList>
            <person name="Waldvogel A.-M."/>
            <person name="Schoenle A."/>
        </authorList>
    </citation>
    <scope>NUCLEOTIDE SEQUENCE [LARGE SCALE GENOMIC DNA]</scope>
</reference>
<dbReference type="SUPFAM" id="SSF49899">
    <property type="entry name" value="Concanavalin A-like lectins/glucanases"/>
    <property type="match status" value="1"/>
</dbReference>
<organism evidence="6 7">
    <name type="scientific">Knipowitschia caucasica</name>
    <name type="common">Caucasian dwarf goby</name>
    <name type="synonym">Pomatoschistus caucasicus</name>
    <dbReference type="NCBI Taxonomy" id="637954"/>
    <lineage>
        <taxon>Eukaryota</taxon>
        <taxon>Metazoa</taxon>
        <taxon>Chordata</taxon>
        <taxon>Craniata</taxon>
        <taxon>Vertebrata</taxon>
        <taxon>Euteleostomi</taxon>
        <taxon>Actinopterygii</taxon>
        <taxon>Neopterygii</taxon>
        <taxon>Teleostei</taxon>
        <taxon>Neoteleostei</taxon>
        <taxon>Acanthomorphata</taxon>
        <taxon>Gobiaria</taxon>
        <taxon>Gobiiformes</taxon>
        <taxon>Gobioidei</taxon>
        <taxon>Gobiidae</taxon>
        <taxon>Gobiinae</taxon>
        <taxon>Knipowitschia</taxon>
    </lineage>
</organism>
<dbReference type="Gene3D" id="3.80.10.10">
    <property type="entry name" value="Ribonuclease Inhibitor"/>
    <property type="match status" value="1"/>
</dbReference>